<sequence>MSAEHSTEASAEQPTEAGDELSLDELETEVLRADALVQELSQRLKQTSDDRS</sequence>
<proteinExistence type="predicted"/>
<feature type="region of interest" description="Disordered" evidence="1">
    <location>
        <begin position="1"/>
        <end position="26"/>
    </location>
</feature>
<name>A0ABR9J2L7_9MICC</name>
<evidence type="ECO:0000256" key="1">
    <source>
        <dbReference type="SAM" id="MobiDB-lite"/>
    </source>
</evidence>
<evidence type="ECO:0000313" key="2">
    <source>
        <dbReference type="EMBL" id="MBE1513248.1"/>
    </source>
</evidence>
<accession>A0ABR9J2L7</accession>
<reference evidence="2 3" key="1">
    <citation type="submission" date="2020-10" db="EMBL/GenBank/DDBJ databases">
        <title>Sequencing the genomes of 1000 actinobacteria strains.</title>
        <authorList>
            <person name="Klenk H.-P."/>
        </authorList>
    </citation>
    <scope>NUCLEOTIDE SEQUENCE [LARGE SCALE GENOMIC DNA]</scope>
    <source>
        <strain evidence="2 3">DSM 15474</strain>
    </source>
</reference>
<dbReference type="EMBL" id="JADBEE010000001">
    <property type="protein sequence ID" value="MBE1513248.1"/>
    <property type="molecule type" value="Genomic_DNA"/>
</dbReference>
<comment type="caution">
    <text evidence="2">The sequence shown here is derived from an EMBL/GenBank/DDBJ whole genome shotgun (WGS) entry which is preliminary data.</text>
</comment>
<organism evidence="2 3">
    <name type="scientific">Nesterenkonia halotolerans</name>
    <dbReference type="NCBI Taxonomy" id="225325"/>
    <lineage>
        <taxon>Bacteria</taxon>
        <taxon>Bacillati</taxon>
        <taxon>Actinomycetota</taxon>
        <taxon>Actinomycetes</taxon>
        <taxon>Micrococcales</taxon>
        <taxon>Micrococcaceae</taxon>
        <taxon>Nesterenkonia</taxon>
    </lineage>
</organism>
<protein>
    <recommendedName>
        <fullName evidence="4">Nucleotide exchange factor GrpE</fullName>
    </recommendedName>
</protein>
<dbReference type="RefSeq" id="WP_192590169.1">
    <property type="nucleotide sequence ID" value="NZ_JADBEE010000001.1"/>
</dbReference>
<gene>
    <name evidence="2" type="ORF">H4W26_000003</name>
</gene>
<dbReference type="Proteomes" id="UP000636579">
    <property type="component" value="Unassembled WGS sequence"/>
</dbReference>
<evidence type="ECO:0000313" key="3">
    <source>
        <dbReference type="Proteomes" id="UP000636579"/>
    </source>
</evidence>
<evidence type="ECO:0008006" key="4">
    <source>
        <dbReference type="Google" id="ProtNLM"/>
    </source>
</evidence>
<feature type="compositionally biased region" description="Acidic residues" evidence="1">
    <location>
        <begin position="17"/>
        <end position="26"/>
    </location>
</feature>
<keyword evidence="3" id="KW-1185">Reference proteome</keyword>